<dbReference type="SUPFAM" id="SSF52540">
    <property type="entry name" value="P-loop containing nucleoside triphosphate hydrolases"/>
    <property type="match status" value="1"/>
</dbReference>
<accession>A0A6N7LKT4</accession>
<gene>
    <name evidence="1" type="ORF">GHK62_24855</name>
</gene>
<dbReference type="AlphaFoldDB" id="A0A6N7LKT4"/>
<name>A0A6N7LKT4_SINTE</name>
<sequence length="203" mass="23183">MIVVVEGISAAGKTTWCRNHAERLLVRESYPSPRPDRNADAMKAAQAWTDWNARRWADALATEEERGVAVCDTDPLKLHFIWGLWRIGEAPKEHWLYQLEETREAFRRKVLGFADIYLVKRIDPATARRQRDGDTERDRSNFDLHARLQASLHAWYEAIAGCVPAKVEWALPCGLPAGRCIGTKAHRYDVDLFDRFVASLPKG</sequence>
<keyword evidence="2" id="KW-1185">Reference proteome</keyword>
<evidence type="ECO:0000313" key="2">
    <source>
        <dbReference type="Proteomes" id="UP000439983"/>
    </source>
</evidence>
<proteinExistence type="predicted"/>
<reference evidence="1 2" key="1">
    <citation type="journal article" date="2013" name="Genome Biol.">
        <title>Comparative genomics of the core and accessory genomes of 48 Sinorhizobium strains comprising five genospecies.</title>
        <authorList>
            <person name="Sugawara M."/>
            <person name="Epstein B."/>
            <person name="Badgley B.D."/>
            <person name="Unno T."/>
            <person name="Xu L."/>
            <person name="Reese J."/>
            <person name="Gyaneshwar P."/>
            <person name="Denny R."/>
            <person name="Mudge J."/>
            <person name="Bharti A.K."/>
            <person name="Farmer A.D."/>
            <person name="May G.D."/>
            <person name="Woodward J.E."/>
            <person name="Medigue C."/>
            <person name="Vallenet D."/>
            <person name="Lajus A."/>
            <person name="Rouy Z."/>
            <person name="Martinez-Vaz B."/>
            <person name="Tiffin P."/>
            <person name="Young N.D."/>
            <person name="Sadowsky M.J."/>
        </authorList>
    </citation>
    <scope>NUCLEOTIDE SEQUENCE [LARGE SCALE GENOMIC DNA]</scope>
    <source>
        <strain evidence="1 2">USDA4894</strain>
    </source>
</reference>
<protein>
    <submittedName>
        <fullName evidence="1">Uncharacterized protein</fullName>
    </submittedName>
</protein>
<dbReference type="Proteomes" id="UP000439983">
    <property type="component" value="Unassembled WGS sequence"/>
</dbReference>
<dbReference type="InterPro" id="IPR027417">
    <property type="entry name" value="P-loop_NTPase"/>
</dbReference>
<dbReference type="RefSeq" id="WP_184108609.1">
    <property type="nucleotide sequence ID" value="NZ_CP121660.1"/>
</dbReference>
<comment type="caution">
    <text evidence="1">The sequence shown here is derived from an EMBL/GenBank/DDBJ whole genome shotgun (WGS) entry which is preliminary data.</text>
</comment>
<evidence type="ECO:0000313" key="1">
    <source>
        <dbReference type="EMBL" id="MQX17859.1"/>
    </source>
</evidence>
<organism evidence="1 2">
    <name type="scientific">Sinorhizobium terangae</name>
    <dbReference type="NCBI Taxonomy" id="110322"/>
    <lineage>
        <taxon>Bacteria</taxon>
        <taxon>Pseudomonadati</taxon>
        <taxon>Pseudomonadota</taxon>
        <taxon>Alphaproteobacteria</taxon>
        <taxon>Hyphomicrobiales</taxon>
        <taxon>Rhizobiaceae</taxon>
        <taxon>Sinorhizobium/Ensifer group</taxon>
        <taxon>Sinorhizobium</taxon>
    </lineage>
</organism>
<dbReference type="EMBL" id="WITC01000108">
    <property type="protein sequence ID" value="MQX17859.1"/>
    <property type="molecule type" value="Genomic_DNA"/>
</dbReference>